<dbReference type="EMBL" id="JACGWY010000002">
    <property type="protein sequence ID" value="MBA8816660.1"/>
    <property type="molecule type" value="Genomic_DNA"/>
</dbReference>
<reference evidence="2 3" key="1">
    <citation type="submission" date="2020-07" db="EMBL/GenBank/DDBJ databases">
        <title>Sequencing the genomes of 1000 actinobacteria strains.</title>
        <authorList>
            <person name="Klenk H.-P."/>
        </authorList>
    </citation>
    <scope>NUCLEOTIDE SEQUENCE [LARGE SCALE GENOMIC DNA]</scope>
    <source>
        <strain evidence="2 3">DSM 27576</strain>
    </source>
</reference>
<protein>
    <submittedName>
        <fullName evidence="2">Uncharacterized protein</fullName>
    </submittedName>
</protein>
<evidence type="ECO:0000313" key="2">
    <source>
        <dbReference type="EMBL" id="MBA8816660.1"/>
    </source>
</evidence>
<feature type="transmembrane region" description="Helical" evidence="1">
    <location>
        <begin position="292"/>
        <end position="308"/>
    </location>
</feature>
<feature type="transmembrane region" description="Helical" evidence="1">
    <location>
        <begin position="241"/>
        <end position="262"/>
    </location>
</feature>
<feature type="transmembrane region" description="Helical" evidence="1">
    <location>
        <begin position="189"/>
        <end position="208"/>
    </location>
</feature>
<feature type="transmembrane region" description="Helical" evidence="1">
    <location>
        <begin position="66"/>
        <end position="87"/>
    </location>
</feature>
<feature type="transmembrane region" description="Helical" evidence="1">
    <location>
        <begin position="12"/>
        <end position="31"/>
    </location>
</feature>
<organism evidence="2 3">
    <name type="scientific">Microbacterium halimionae</name>
    <dbReference type="NCBI Taxonomy" id="1526413"/>
    <lineage>
        <taxon>Bacteria</taxon>
        <taxon>Bacillati</taxon>
        <taxon>Actinomycetota</taxon>
        <taxon>Actinomycetes</taxon>
        <taxon>Micrococcales</taxon>
        <taxon>Microbacteriaceae</taxon>
        <taxon>Microbacterium</taxon>
    </lineage>
</organism>
<dbReference type="Pfam" id="PF20176">
    <property type="entry name" value="DUF6541"/>
    <property type="match status" value="1"/>
</dbReference>
<sequence length="641" mass="67792">MSEVWLSAVPAFLVAAAALIIPGLVIVLAGWGWRRLRLLLLAPAVSVAILAVSATLAPLVGMSWSWIPVIGLTAVAALAAYAIRRWVGTEVLLTPSPRRIVAMVGGLVLAAVALWAQLTYVFITPESISQTFDAIVHLNTVRFAVDTANASALNIGTTTDIPFYPNAWHALSSLTALTTGTSIPLSVNAANIAIGAIAWPASAMALGATIFRERAAAIAATAALSTAFGAFPILLFDFGVLYPNAMGYAVLPAGIAVVWELLRLRGVATITRHIVLLAVVCAGIGLGHPNAFLALFAFAVFLALSELARRALQNESRRAWIFNGAAALLLLFTGLLLWRFSRTNWGMSRWGPWQSTAQAIGEALLLSPRAYPITLGTALLLAIGIVAVVRRPAHLPVLIPAAVAGFMFILVSGTPVDTLLREMVTNPWYNDPYRLAALLPIAGIPVATYGALIVVDAARRVKFVAASPHLFKATLATVSAAALFLVAIGPNVTTMATAARGSYTMNDSSALLSTDEAALISRLDDTTPSDAVIAGSPWTGVSLAYAIAGRNVLEKHVFGARDEDETYIDAHLNDIDTDPRVCAAVENLGVSYVLDFGDRNVFSNPDAAADREGIQSLDPSDHLVLIDEEGPDARLFRIEGC</sequence>
<feature type="transmembrane region" description="Helical" evidence="1">
    <location>
        <begin position="38"/>
        <end position="60"/>
    </location>
</feature>
<feature type="transmembrane region" description="Helical" evidence="1">
    <location>
        <begin position="396"/>
        <end position="416"/>
    </location>
</feature>
<feature type="transmembrane region" description="Helical" evidence="1">
    <location>
        <begin position="320"/>
        <end position="340"/>
    </location>
</feature>
<name>A0A7W3PLK7_9MICO</name>
<dbReference type="Proteomes" id="UP000526083">
    <property type="component" value="Unassembled WGS sequence"/>
</dbReference>
<keyword evidence="1" id="KW-0472">Membrane</keyword>
<gene>
    <name evidence="2" type="ORF">FHX48_001733</name>
</gene>
<dbReference type="InterPro" id="IPR046671">
    <property type="entry name" value="DUF6541"/>
</dbReference>
<feature type="transmembrane region" description="Helical" evidence="1">
    <location>
        <begin position="470"/>
        <end position="489"/>
    </location>
</feature>
<feature type="transmembrane region" description="Helical" evidence="1">
    <location>
        <begin position="269"/>
        <end position="286"/>
    </location>
</feature>
<feature type="transmembrane region" description="Helical" evidence="1">
    <location>
        <begin position="215"/>
        <end position="235"/>
    </location>
</feature>
<feature type="transmembrane region" description="Helical" evidence="1">
    <location>
        <begin position="436"/>
        <end position="458"/>
    </location>
</feature>
<dbReference type="RefSeq" id="WP_167046967.1">
    <property type="nucleotide sequence ID" value="NZ_JAAOZB010000001.1"/>
</dbReference>
<proteinExistence type="predicted"/>
<keyword evidence="1" id="KW-1133">Transmembrane helix</keyword>
<feature type="transmembrane region" description="Helical" evidence="1">
    <location>
        <begin position="99"/>
        <end position="123"/>
    </location>
</feature>
<comment type="caution">
    <text evidence="2">The sequence shown here is derived from an EMBL/GenBank/DDBJ whole genome shotgun (WGS) entry which is preliminary data.</text>
</comment>
<dbReference type="AlphaFoldDB" id="A0A7W3PLK7"/>
<keyword evidence="3" id="KW-1185">Reference proteome</keyword>
<evidence type="ECO:0000313" key="3">
    <source>
        <dbReference type="Proteomes" id="UP000526083"/>
    </source>
</evidence>
<keyword evidence="1" id="KW-0812">Transmembrane</keyword>
<feature type="transmembrane region" description="Helical" evidence="1">
    <location>
        <begin position="370"/>
        <end position="389"/>
    </location>
</feature>
<evidence type="ECO:0000256" key="1">
    <source>
        <dbReference type="SAM" id="Phobius"/>
    </source>
</evidence>
<accession>A0A7W3PLK7</accession>